<dbReference type="InterPro" id="IPR046659">
    <property type="entry name" value="DUF6768"/>
</dbReference>
<evidence type="ECO:0000256" key="1">
    <source>
        <dbReference type="SAM" id="Phobius"/>
    </source>
</evidence>
<keyword evidence="1" id="KW-1133">Transmembrane helix</keyword>
<dbReference type="Proteomes" id="UP000287330">
    <property type="component" value="Unassembled WGS sequence"/>
</dbReference>
<keyword evidence="3" id="KW-1185">Reference proteome</keyword>
<protein>
    <submittedName>
        <fullName evidence="2">Uncharacterized protein</fullName>
    </submittedName>
</protein>
<evidence type="ECO:0000313" key="2">
    <source>
        <dbReference type="EMBL" id="RUO51237.1"/>
    </source>
</evidence>
<name>A0A432XR94_9GAMM</name>
<dbReference type="OrthoDB" id="5770822at2"/>
<sequence length="120" mass="13765">MTNDERIKKELHTASRELDELMSENEGITGYLKLGFQSSTGKLVKLGYGLAIVLTLLMFFTGYKFFTAMPDGQVFWGVCLILSFNAQVATKLWIFSQSNRNFIAKEIRLMELRLKDRDQS</sequence>
<feature type="transmembrane region" description="Helical" evidence="1">
    <location>
        <begin position="43"/>
        <end position="63"/>
    </location>
</feature>
<dbReference type="EMBL" id="PIPV01000012">
    <property type="protein sequence ID" value="RUO51237.1"/>
    <property type="molecule type" value="Genomic_DNA"/>
</dbReference>
<organism evidence="2 3">
    <name type="scientific">Idiomarina fontislapidosi</name>
    <dbReference type="NCBI Taxonomy" id="263723"/>
    <lineage>
        <taxon>Bacteria</taxon>
        <taxon>Pseudomonadati</taxon>
        <taxon>Pseudomonadota</taxon>
        <taxon>Gammaproteobacteria</taxon>
        <taxon>Alteromonadales</taxon>
        <taxon>Idiomarinaceae</taxon>
        <taxon>Idiomarina</taxon>
    </lineage>
</organism>
<reference evidence="3" key="1">
    <citation type="journal article" date="2018" name="Front. Microbiol.">
        <title>Genome-Based Analysis Reveals the Taxonomy and Diversity of the Family Idiomarinaceae.</title>
        <authorList>
            <person name="Liu Y."/>
            <person name="Lai Q."/>
            <person name="Shao Z."/>
        </authorList>
    </citation>
    <scope>NUCLEOTIDE SEQUENCE [LARGE SCALE GENOMIC DNA]</scope>
    <source>
        <strain evidence="3">F23</strain>
    </source>
</reference>
<dbReference type="Pfam" id="PF20556">
    <property type="entry name" value="DUF6768"/>
    <property type="match status" value="1"/>
</dbReference>
<evidence type="ECO:0000313" key="3">
    <source>
        <dbReference type="Proteomes" id="UP000287330"/>
    </source>
</evidence>
<feature type="transmembrane region" description="Helical" evidence="1">
    <location>
        <begin position="75"/>
        <end position="95"/>
    </location>
</feature>
<accession>A0A432XR94</accession>
<gene>
    <name evidence="2" type="ORF">CWE25_11820</name>
</gene>
<comment type="caution">
    <text evidence="2">The sequence shown here is derived from an EMBL/GenBank/DDBJ whole genome shotgun (WGS) entry which is preliminary data.</text>
</comment>
<keyword evidence="1" id="KW-0472">Membrane</keyword>
<keyword evidence="1" id="KW-0812">Transmembrane</keyword>
<proteinExistence type="predicted"/>
<dbReference type="AlphaFoldDB" id="A0A432XR94"/>
<dbReference type="RefSeq" id="WP_110575978.1">
    <property type="nucleotide sequence ID" value="NZ_PIPV01000012.1"/>
</dbReference>